<gene>
    <name evidence="2" type="ORF">QRT05_04065</name>
</gene>
<reference evidence="2 3" key="1">
    <citation type="submission" date="2023-06" db="EMBL/GenBank/DDBJ databases">
        <title>Cellulomonas sp. MW9 Whole genome sequence.</title>
        <authorList>
            <person name="Park S."/>
        </authorList>
    </citation>
    <scope>NUCLEOTIDE SEQUENCE [LARGE SCALE GENOMIC DNA]</scope>
    <source>
        <strain evidence="2 3">MW9</strain>
    </source>
</reference>
<organism evidence="2 3">
    <name type="scientific">Cellulomonas edaphi</name>
    <dbReference type="NCBI Taxonomy" id="3053468"/>
    <lineage>
        <taxon>Bacteria</taxon>
        <taxon>Bacillati</taxon>
        <taxon>Actinomycetota</taxon>
        <taxon>Actinomycetes</taxon>
        <taxon>Micrococcales</taxon>
        <taxon>Cellulomonadaceae</taxon>
        <taxon>Cellulomonas</taxon>
    </lineage>
</organism>
<dbReference type="PROSITE" id="PS50231">
    <property type="entry name" value="RICIN_B_LECTIN"/>
    <property type="match status" value="1"/>
</dbReference>
<dbReference type="CDD" id="cd00161">
    <property type="entry name" value="beta-trefoil_Ricin-like"/>
    <property type="match status" value="1"/>
</dbReference>
<evidence type="ECO:0000313" key="3">
    <source>
        <dbReference type="Proteomes" id="UP001321453"/>
    </source>
</evidence>
<evidence type="ECO:0000259" key="1">
    <source>
        <dbReference type="SMART" id="SM00458"/>
    </source>
</evidence>
<dbReference type="Proteomes" id="UP001321453">
    <property type="component" value="Unassembled WGS sequence"/>
</dbReference>
<dbReference type="SUPFAM" id="SSF50370">
    <property type="entry name" value="Ricin B-like lectins"/>
    <property type="match status" value="1"/>
</dbReference>
<dbReference type="Pfam" id="PF00652">
    <property type="entry name" value="Ricin_B_lectin"/>
    <property type="match status" value="1"/>
</dbReference>
<dbReference type="InterPro" id="IPR035992">
    <property type="entry name" value="Ricin_B-like_lectins"/>
</dbReference>
<name>A0ABT7S4I0_9CELL</name>
<feature type="domain" description="Ricin B lectin" evidence="1">
    <location>
        <begin position="52"/>
        <end position="207"/>
    </location>
</feature>
<dbReference type="RefSeq" id="WP_289445504.1">
    <property type="nucleotide sequence ID" value="NZ_JAUCGR010000001.1"/>
</dbReference>
<comment type="caution">
    <text evidence="2">The sequence shown here is derived from an EMBL/GenBank/DDBJ whole genome shotgun (WGS) entry which is preliminary data.</text>
</comment>
<dbReference type="SMART" id="SM00458">
    <property type="entry name" value="RICIN"/>
    <property type="match status" value="1"/>
</dbReference>
<proteinExistence type="predicted"/>
<accession>A0ABT7S4I0</accession>
<sequence length="214" mass="22206">MRRARLGAVAAIALGAALAVAGVIGLGASSSATRAAWTDPAFATAAPATGTWAYQIRLSGTQLCLDVLNRENTDGLGVQIYACNSTPAQIWTLNADESLKVYQAAGQWNATDNPTPRCLEVPGSSTGQDIALQIRTCVMTAGSVTQANQKWYVQTAGTGTVTIRSRLNGTGGAARCLDVPSGSVVTGTTARVRDCTAANRSRVWVMEPVTAAVY</sequence>
<evidence type="ECO:0000313" key="2">
    <source>
        <dbReference type="EMBL" id="MDM7830496.1"/>
    </source>
</evidence>
<dbReference type="Gene3D" id="2.80.10.50">
    <property type="match status" value="2"/>
</dbReference>
<dbReference type="InterPro" id="IPR000772">
    <property type="entry name" value="Ricin_B_lectin"/>
</dbReference>
<keyword evidence="3" id="KW-1185">Reference proteome</keyword>
<dbReference type="EMBL" id="JAUCGR010000001">
    <property type="protein sequence ID" value="MDM7830496.1"/>
    <property type="molecule type" value="Genomic_DNA"/>
</dbReference>
<protein>
    <submittedName>
        <fullName evidence="2">RICIN domain-containing protein</fullName>
    </submittedName>
</protein>